<protein>
    <recommendedName>
        <fullName evidence="1">Glutathione S-transferase UstS-like C-terminal domain-containing protein</fullName>
    </recommendedName>
</protein>
<accession>A0A8H5CSW6</accession>
<keyword evidence="3" id="KW-1185">Reference proteome</keyword>
<comment type="caution">
    <text evidence="2">The sequence shown here is derived from an EMBL/GenBank/DDBJ whole genome shotgun (WGS) entry which is preliminary data.</text>
</comment>
<dbReference type="SUPFAM" id="SSF47616">
    <property type="entry name" value="GST C-terminal domain-like"/>
    <property type="match status" value="1"/>
</dbReference>
<dbReference type="Gene3D" id="1.20.1050.10">
    <property type="match status" value="1"/>
</dbReference>
<feature type="domain" description="Glutathione S-transferase UstS-like C-terminal" evidence="1">
    <location>
        <begin position="7"/>
        <end position="141"/>
    </location>
</feature>
<sequence>MPSNSKALHVAFDEALVANITPIFQFVLIKFCELANPVSAEYFRKTRLGLFGKSVDEMVPKGDNAKVEWKKLEEGFGKVAAWMRKDDPFIMKNAVSFADLVIGGWLIVCKLGYGENSQEWKEITGWHDGRWGKLVKTLEAY</sequence>
<evidence type="ECO:0000313" key="3">
    <source>
        <dbReference type="Proteomes" id="UP000559256"/>
    </source>
</evidence>
<name>A0A8H5CSW6_9AGAR</name>
<organism evidence="2 3">
    <name type="scientific">Tetrapyrgos nigripes</name>
    <dbReference type="NCBI Taxonomy" id="182062"/>
    <lineage>
        <taxon>Eukaryota</taxon>
        <taxon>Fungi</taxon>
        <taxon>Dikarya</taxon>
        <taxon>Basidiomycota</taxon>
        <taxon>Agaricomycotina</taxon>
        <taxon>Agaricomycetes</taxon>
        <taxon>Agaricomycetidae</taxon>
        <taxon>Agaricales</taxon>
        <taxon>Marasmiineae</taxon>
        <taxon>Marasmiaceae</taxon>
        <taxon>Tetrapyrgos</taxon>
    </lineage>
</organism>
<dbReference type="InterPro" id="IPR036282">
    <property type="entry name" value="Glutathione-S-Trfase_C_sf"/>
</dbReference>
<proteinExistence type="predicted"/>
<evidence type="ECO:0000313" key="2">
    <source>
        <dbReference type="EMBL" id="KAF5346027.1"/>
    </source>
</evidence>
<reference evidence="2 3" key="1">
    <citation type="journal article" date="2020" name="ISME J.">
        <title>Uncovering the hidden diversity of litter-decomposition mechanisms in mushroom-forming fungi.</title>
        <authorList>
            <person name="Floudas D."/>
            <person name="Bentzer J."/>
            <person name="Ahren D."/>
            <person name="Johansson T."/>
            <person name="Persson P."/>
            <person name="Tunlid A."/>
        </authorList>
    </citation>
    <scope>NUCLEOTIDE SEQUENCE [LARGE SCALE GENOMIC DNA]</scope>
    <source>
        <strain evidence="2 3">CBS 291.85</strain>
    </source>
</reference>
<dbReference type="InterPro" id="IPR054416">
    <property type="entry name" value="GST_UstS-like_C"/>
</dbReference>
<dbReference type="Proteomes" id="UP000559256">
    <property type="component" value="Unassembled WGS sequence"/>
</dbReference>
<dbReference type="OrthoDB" id="3043089at2759"/>
<dbReference type="AlphaFoldDB" id="A0A8H5CSW6"/>
<evidence type="ECO:0000259" key="1">
    <source>
        <dbReference type="Pfam" id="PF22041"/>
    </source>
</evidence>
<dbReference type="Pfam" id="PF22041">
    <property type="entry name" value="GST_C_7"/>
    <property type="match status" value="1"/>
</dbReference>
<gene>
    <name evidence="2" type="ORF">D9758_013852</name>
</gene>
<dbReference type="EMBL" id="JAACJM010000106">
    <property type="protein sequence ID" value="KAF5346027.1"/>
    <property type="molecule type" value="Genomic_DNA"/>
</dbReference>